<sequence length="596" mass="68100">MQKLASESHRIQIPDPFDPEKKRRVSITAPTRQEAEGRAERVRQALRDFKLGLIPEEDLRRIFNAGTRGPLGVKEAWDAHIDKKHGRWKRQAETVWKSLLEPHFGKLSAVELDEERMTEWERKVRQVISKVTRRAYAPSYIENAVNVLAAALRRQIRAGRLAQLPWGDWKLESAGRGREREACRTVEEAMRLVEAARQRDLRVARRRGYADLAARVLVGWLCCLRQGELSGLGWDDIVNLDGEVPELGDRVLLHVRHQAVDGWRTLHPEWTRPLTPPKWRAHAKEPDPPIDMHPSAIRALRAQRDNLIARGWYRPDGPVFPETRSGKGLWRSHADCIHPEREMREIVRAAGLPGDPRDWTPHSLRTTGASLETRASSGDLKSTMLRTRHKTVKVLLGYMRDVGRGLPPTALPDVPVPLPAAGVRVRELVSARPEPYRFAPADPWGIEPERAVVDVADLREPYLRRVDSDEKAERAKRRHEQRMRYMGRDVPSMEKAFQQWIARGAKERRPPMVVEAAKRAYDRGYSAKLRGFPGAPLTAEQRAACQRAGFLARRGTLNAWEKYRQRRLEGMKRETLDAGPATCIDDEAPDEPQETP</sequence>
<evidence type="ECO:0000256" key="2">
    <source>
        <dbReference type="SAM" id="MobiDB-lite"/>
    </source>
</evidence>
<dbReference type="RefSeq" id="WP_104982433.1">
    <property type="nucleotide sequence ID" value="NZ_CP012673.1"/>
</dbReference>
<name>A0A2L0EWX6_SORCE</name>
<organism evidence="3 4">
    <name type="scientific">Sorangium cellulosum</name>
    <name type="common">Polyangium cellulosum</name>
    <dbReference type="NCBI Taxonomy" id="56"/>
    <lineage>
        <taxon>Bacteria</taxon>
        <taxon>Pseudomonadati</taxon>
        <taxon>Myxococcota</taxon>
        <taxon>Polyangia</taxon>
        <taxon>Polyangiales</taxon>
        <taxon>Polyangiaceae</taxon>
        <taxon>Sorangium</taxon>
    </lineage>
</organism>
<dbReference type="GO" id="GO:0006310">
    <property type="term" value="P:DNA recombination"/>
    <property type="evidence" value="ECO:0007669"/>
    <property type="project" value="UniProtKB-KW"/>
</dbReference>
<dbReference type="InterPro" id="IPR013762">
    <property type="entry name" value="Integrase-like_cat_sf"/>
</dbReference>
<protein>
    <submittedName>
        <fullName evidence="3">Uncharacterized protein</fullName>
    </submittedName>
</protein>
<keyword evidence="1" id="KW-0233">DNA recombination</keyword>
<dbReference type="SUPFAM" id="SSF56349">
    <property type="entry name" value="DNA breaking-rejoining enzymes"/>
    <property type="match status" value="1"/>
</dbReference>
<dbReference type="Proteomes" id="UP000238348">
    <property type="component" value="Chromosome"/>
</dbReference>
<dbReference type="GO" id="GO:0015074">
    <property type="term" value="P:DNA integration"/>
    <property type="evidence" value="ECO:0007669"/>
    <property type="project" value="InterPro"/>
</dbReference>
<feature type="region of interest" description="Disordered" evidence="2">
    <location>
        <begin position="571"/>
        <end position="596"/>
    </location>
</feature>
<dbReference type="InterPro" id="IPR011010">
    <property type="entry name" value="DNA_brk_join_enz"/>
</dbReference>
<dbReference type="GO" id="GO:0003677">
    <property type="term" value="F:DNA binding"/>
    <property type="evidence" value="ECO:0007669"/>
    <property type="project" value="InterPro"/>
</dbReference>
<evidence type="ECO:0000256" key="1">
    <source>
        <dbReference type="ARBA" id="ARBA00023172"/>
    </source>
</evidence>
<feature type="compositionally biased region" description="Acidic residues" evidence="2">
    <location>
        <begin position="584"/>
        <end position="596"/>
    </location>
</feature>
<reference evidence="3 4" key="1">
    <citation type="submission" date="2015-09" db="EMBL/GenBank/DDBJ databases">
        <title>Sorangium comparison.</title>
        <authorList>
            <person name="Zaburannyi N."/>
            <person name="Bunk B."/>
            <person name="Overmann J."/>
            <person name="Mueller R."/>
        </authorList>
    </citation>
    <scope>NUCLEOTIDE SEQUENCE [LARGE SCALE GENOMIC DNA]</scope>
    <source>
        <strain evidence="3 4">So ce26</strain>
    </source>
</reference>
<dbReference type="Gene3D" id="1.10.443.10">
    <property type="entry name" value="Intergrase catalytic core"/>
    <property type="match status" value="1"/>
</dbReference>
<dbReference type="EMBL" id="CP012673">
    <property type="protein sequence ID" value="AUX43814.1"/>
    <property type="molecule type" value="Genomic_DNA"/>
</dbReference>
<proteinExistence type="predicted"/>
<evidence type="ECO:0000313" key="4">
    <source>
        <dbReference type="Proteomes" id="UP000238348"/>
    </source>
</evidence>
<accession>A0A2L0EWX6</accession>
<gene>
    <name evidence="3" type="ORF">SOCE26_052690</name>
</gene>
<feature type="compositionally biased region" description="Basic and acidic residues" evidence="2">
    <location>
        <begin position="1"/>
        <end position="12"/>
    </location>
</feature>
<evidence type="ECO:0000313" key="3">
    <source>
        <dbReference type="EMBL" id="AUX43814.1"/>
    </source>
</evidence>
<dbReference type="AlphaFoldDB" id="A0A2L0EWX6"/>
<feature type="region of interest" description="Disordered" evidence="2">
    <location>
        <begin position="1"/>
        <end position="36"/>
    </location>
</feature>